<reference evidence="3 4" key="1">
    <citation type="submission" date="2017-07" db="EMBL/GenBank/DDBJ databases">
        <title>Tetzosporium hominis gen.nov. sp.nov.</title>
        <authorList>
            <person name="Tetz G."/>
            <person name="Tetz V."/>
        </authorList>
    </citation>
    <scope>NUCLEOTIDE SEQUENCE [LARGE SCALE GENOMIC DNA]</scope>
    <source>
        <strain evidence="3 4">VT-49</strain>
    </source>
</reference>
<organism evidence="3 4">
    <name type="scientific">Tetzosporium hominis</name>
    <dbReference type="NCBI Taxonomy" id="2020506"/>
    <lineage>
        <taxon>Bacteria</taxon>
        <taxon>Bacillati</taxon>
        <taxon>Bacillota</taxon>
        <taxon>Bacilli</taxon>
        <taxon>Bacillales</taxon>
        <taxon>Caryophanaceae</taxon>
        <taxon>Tetzosporium</taxon>
    </lineage>
</organism>
<evidence type="ECO:0000313" key="4">
    <source>
        <dbReference type="Proteomes" id="UP000217065"/>
    </source>
</evidence>
<dbReference type="AlphaFoldDB" id="A0A264W5V5"/>
<proteinExistence type="predicted"/>
<feature type="coiled-coil region" evidence="1">
    <location>
        <begin position="3"/>
        <end position="46"/>
    </location>
</feature>
<dbReference type="Proteomes" id="UP000217065">
    <property type="component" value="Unassembled WGS sequence"/>
</dbReference>
<sequence length="93" mass="10884">MRKQDEKTQLTIEELEKKNAQLEQRNKELEAKMEYYKQQFALLQAKRFGTSSEKTDKDQLDLQLFNEAEVSSAVLLAEPTLETISYTRKKKIG</sequence>
<keyword evidence="1" id="KW-0175">Coiled coil</keyword>
<name>A0A264W5V5_9BACL</name>
<dbReference type="RefSeq" id="WP_207761676.1">
    <property type="nucleotide sequence ID" value="NZ_NOKQ01000165.1"/>
</dbReference>
<feature type="domain" description="Transposase TnpC homeodomain" evidence="2">
    <location>
        <begin position="36"/>
        <end position="89"/>
    </location>
</feature>
<keyword evidence="4" id="KW-1185">Reference proteome</keyword>
<dbReference type="InterPro" id="IPR024463">
    <property type="entry name" value="Transposase_TnpC_homeodom"/>
</dbReference>
<feature type="non-terminal residue" evidence="3">
    <location>
        <position position="93"/>
    </location>
</feature>
<comment type="caution">
    <text evidence="3">The sequence shown here is derived from an EMBL/GenBank/DDBJ whole genome shotgun (WGS) entry which is preliminary data.</text>
</comment>
<protein>
    <submittedName>
        <fullName evidence="3">IS66 family transposase</fullName>
    </submittedName>
</protein>
<evidence type="ECO:0000256" key="1">
    <source>
        <dbReference type="SAM" id="Coils"/>
    </source>
</evidence>
<evidence type="ECO:0000259" key="2">
    <source>
        <dbReference type="Pfam" id="PF13007"/>
    </source>
</evidence>
<accession>A0A264W5V5</accession>
<gene>
    <name evidence="3" type="ORF">CF394_03525</name>
</gene>
<dbReference type="EMBL" id="NOKQ01000165">
    <property type="protein sequence ID" value="OZS78945.1"/>
    <property type="molecule type" value="Genomic_DNA"/>
</dbReference>
<evidence type="ECO:0000313" key="3">
    <source>
        <dbReference type="EMBL" id="OZS78945.1"/>
    </source>
</evidence>
<dbReference type="Pfam" id="PF13007">
    <property type="entry name" value="LZ_Tnp_IS66"/>
    <property type="match status" value="1"/>
</dbReference>